<sequence>MEGKGEMENRIGVVDRLRGLCLFGILMANMLIFQYGIYGKDQLSVYSVSSMDQVVHGVLKVFVETSFMPIFAFLFGYGLIKMTESLDRKGLPRKRFLVRRFIGLIIIGIFHGTLLWEGDILLSYGMTGFVLLLFMGRRSKTLKIWALLLFVIIGGLGLGGTSLVTSEEEQLVMDEYVKQTEIIYGSGTFGEIMDHRLNEDPLMMTGGELVVLLILSPILTLPMFLFGMVAAKERWFYEVRTRTTKWRRKAVLFVGLGIALKAMNEIWPDFIGSGVGYALGGPVLAFGYIFGFTLWLSSRHSIFTKGLERVGRLSLSNYILQTIICVSVFYGFGFGWFGELGMLTGVALSVLIFSAQWFISLLYLSKFQTGPLEKPLRMWTYFSWKGKAKPNVGKREDRTFTA</sequence>
<feature type="transmembrane region" description="Helical" evidence="1">
    <location>
        <begin position="209"/>
        <end position="229"/>
    </location>
</feature>
<evidence type="ECO:0000256" key="1">
    <source>
        <dbReference type="SAM" id="Phobius"/>
    </source>
</evidence>
<feature type="transmembrane region" description="Helical" evidence="1">
    <location>
        <begin position="144"/>
        <end position="164"/>
    </location>
</feature>
<name>A0ABY8UV31_9BACI</name>
<keyword evidence="1" id="KW-0472">Membrane</keyword>
<dbReference type="RefSeq" id="WP_231418831.1">
    <property type="nucleotide sequence ID" value="NZ_CP126446.1"/>
</dbReference>
<feature type="transmembrane region" description="Helical" evidence="1">
    <location>
        <begin position="250"/>
        <end position="268"/>
    </location>
</feature>
<dbReference type="InterPro" id="IPR007349">
    <property type="entry name" value="DUF418"/>
</dbReference>
<feature type="transmembrane region" description="Helical" evidence="1">
    <location>
        <begin position="318"/>
        <end position="337"/>
    </location>
</feature>
<evidence type="ECO:0000259" key="2">
    <source>
        <dbReference type="Pfam" id="PF04235"/>
    </source>
</evidence>
<gene>
    <name evidence="3" type="ORF">QNI29_16720</name>
</gene>
<dbReference type="Pfam" id="PF04235">
    <property type="entry name" value="DUF418"/>
    <property type="match status" value="1"/>
</dbReference>
<dbReference type="InterPro" id="IPR052529">
    <property type="entry name" value="Bact_Transport_Assoc"/>
</dbReference>
<dbReference type="PANTHER" id="PTHR30590">
    <property type="entry name" value="INNER MEMBRANE PROTEIN"/>
    <property type="match status" value="1"/>
</dbReference>
<reference evidence="3 4" key="1">
    <citation type="submission" date="2023-05" db="EMBL/GenBank/DDBJ databases">
        <title>Comparative genomics reveals the evidence of polycyclic aromatic hydrocarbons degradation in moderately halophilic genus Pontibacillus.</title>
        <authorList>
            <person name="Yang H."/>
            <person name="Qian Z."/>
        </authorList>
    </citation>
    <scope>NUCLEOTIDE SEQUENCE [LARGE SCALE GENOMIC DNA]</scope>
    <source>
        <strain evidence="4">HN14</strain>
    </source>
</reference>
<feature type="transmembrane region" description="Helical" evidence="1">
    <location>
        <begin position="97"/>
        <end position="114"/>
    </location>
</feature>
<organism evidence="3 4">
    <name type="scientific">Pontibacillus chungwhensis</name>
    <dbReference type="NCBI Taxonomy" id="265426"/>
    <lineage>
        <taxon>Bacteria</taxon>
        <taxon>Bacillati</taxon>
        <taxon>Bacillota</taxon>
        <taxon>Bacilli</taxon>
        <taxon>Bacillales</taxon>
        <taxon>Bacillaceae</taxon>
        <taxon>Pontibacillus</taxon>
    </lineage>
</organism>
<keyword evidence="1" id="KW-0812">Transmembrane</keyword>
<feature type="transmembrane region" description="Helical" evidence="1">
    <location>
        <begin position="120"/>
        <end position="137"/>
    </location>
</feature>
<feature type="domain" description="DUF418" evidence="2">
    <location>
        <begin position="230"/>
        <end position="382"/>
    </location>
</feature>
<feature type="transmembrane region" description="Helical" evidence="1">
    <location>
        <begin position="58"/>
        <end position="77"/>
    </location>
</feature>
<proteinExistence type="predicted"/>
<keyword evidence="4" id="KW-1185">Reference proteome</keyword>
<dbReference type="Proteomes" id="UP001236652">
    <property type="component" value="Chromosome"/>
</dbReference>
<feature type="transmembrane region" description="Helical" evidence="1">
    <location>
        <begin position="274"/>
        <end position="297"/>
    </location>
</feature>
<protein>
    <submittedName>
        <fullName evidence="3">DUF418 domain-containing protein</fullName>
    </submittedName>
</protein>
<accession>A0ABY8UV31</accession>
<evidence type="ECO:0000313" key="3">
    <source>
        <dbReference type="EMBL" id="WIF97357.1"/>
    </source>
</evidence>
<feature type="transmembrane region" description="Helical" evidence="1">
    <location>
        <begin position="20"/>
        <end position="38"/>
    </location>
</feature>
<evidence type="ECO:0000313" key="4">
    <source>
        <dbReference type="Proteomes" id="UP001236652"/>
    </source>
</evidence>
<keyword evidence="1" id="KW-1133">Transmembrane helix</keyword>
<feature type="transmembrane region" description="Helical" evidence="1">
    <location>
        <begin position="343"/>
        <end position="364"/>
    </location>
</feature>
<dbReference type="PANTHER" id="PTHR30590:SF2">
    <property type="entry name" value="INNER MEMBRANE PROTEIN"/>
    <property type="match status" value="1"/>
</dbReference>
<dbReference type="EMBL" id="CP126446">
    <property type="protein sequence ID" value="WIF97357.1"/>
    <property type="molecule type" value="Genomic_DNA"/>
</dbReference>